<dbReference type="Proteomes" id="UP001198163">
    <property type="component" value="Unassembled WGS sequence"/>
</dbReference>
<dbReference type="InterPro" id="IPR027383">
    <property type="entry name" value="Znf_put"/>
</dbReference>
<organism evidence="2 3">
    <name type="scientific">Teretinema zuelzerae</name>
    <dbReference type="NCBI Taxonomy" id="156"/>
    <lineage>
        <taxon>Bacteria</taxon>
        <taxon>Pseudomonadati</taxon>
        <taxon>Spirochaetota</taxon>
        <taxon>Spirochaetia</taxon>
        <taxon>Spirochaetales</taxon>
        <taxon>Treponemataceae</taxon>
        <taxon>Teretinema</taxon>
    </lineage>
</organism>
<protein>
    <submittedName>
        <fullName evidence="2">Zf-HC2 domain-containing protein</fullName>
    </submittedName>
</protein>
<dbReference type="RefSeq" id="WP_230753045.1">
    <property type="nucleotide sequence ID" value="NZ_JAINWA010000001.1"/>
</dbReference>
<name>A0AAE3JHE9_9SPIR</name>
<evidence type="ECO:0000259" key="1">
    <source>
        <dbReference type="Pfam" id="PF13490"/>
    </source>
</evidence>
<proteinExistence type="predicted"/>
<sequence>MSTCPDPSLFSAYADGEVPSPWKEKLEAHLSSCAECSKRVSRYKAFSSIIAADGAELSPERLDSGLEQLQRRIQSKRSTESGRTGRFDVRKSGSIRIPVHTLAAMLAAAVFIPSFIIQKTTDVLEKQHELALALNAELNDQYLQKTSLNIIDPALPVYSPDLPQKTIESRIASGSGQSLFTLVNYARQFATDKTLFSDAEIIIIKLPNLTKFGTLSAEPELTDDSFLRNTGYYK</sequence>
<reference evidence="2" key="1">
    <citation type="submission" date="2021-08" db="EMBL/GenBank/DDBJ databases">
        <title>Comparative analyses of Brucepasteria parasyntrophica and Teretinema zuelzerae.</title>
        <authorList>
            <person name="Song Y."/>
            <person name="Brune A."/>
        </authorList>
    </citation>
    <scope>NUCLEOTIDE SEQUENCE</scope>
    <source>
        <strain evidence="2">DSM 1903</strain>
    </source>
</reference>
<dbReference type="AlphaFoldDB" id="A0AAE3JHE9"/>
<evidence type="ECO:0000313" key="3">
    <source>
        <dbReference type="Proteomes" id="UP001198163"/>
    </source>
</evidence>
<keyword evidence="3" id="KW-1185">Reference proteome</keyword>
<dbReference type="Pfam" id="PF13490">
    <property type="entry name" value="zf-HC2"/>
    <property type="match status" value="1"/>
</dbReference>
<gene>
    <name evidence="2" type="ORF">K7J14_03240</name>
</gene>
<dbReference type="EMBL" id="JAINWA010000001">
    <property type="protein sequence ID" value="MCD1653712.1"/>
    <property type="molecule type" value="Genomic_DNA"/>
</dbReference>
<feature type="domain" description="Putative zinc-finger" evidence="1">
    <location>
        <begin position="9"/>
        <end position="36"/>
    </location>
</feature>
<comment type="caution">
    <text evidence="2">The sequence shown here is derived from an EMBL/GenBank/DDBJ whole genome shotgun (WGS) entry which is preliminary data.</text>
</comment>
<evidence type="ECO:0000313" key="2">
    <source>
        <dbReference type="EMBL" id="MCD1653712.1"/>
    </source>
</evidence>
<accession>A0AAE3JHE9</accession>
<dbReference type="InterPro" id="IPR041916">
    <property type="entry name" value="Anti_sigma_zinc_sf"/>
</dbReference>
<dbReference type="Gene3D" id="1.10.10.1320">
    <property type="entry name" value="Anti-sigma factor, zinc-finger domain"/>
    <property type="match status" value="1"/>
</dbReference>